<evidence type="ECO:0000259" key="10">
    <source>
        <dbReference type="PROSITE" id="PS50109"/>
    </source>
</evidence>
<reference evidence="11 12" key="1">
    <citation type="submission" date="2020-08" db="EMBL/GenBank/DDBJ databases">
        <title>Genome sequence of Diaphorobacter ruginosibacter DSM 27467T.</title>
        <authorList>
            <person name="Hyun D.-W."/>
            <person name="Bae J.-W."/>
        </authorList>
    </citation>
    <scope>NUCLEOTIDE SEQUENCE [LARGE SCALE GENOMIC DNA]</scope>
    <source>
        <strain evidence="11 12">DSM 27467</strain>
    </source>
</reference>
<dbReference type="CDD" id="cd00075">
    <property type="entry name" value="HATPase"/>
    <property type="match status" value="1"/>
</dbReference>
<evidence type="ECO:0000256" key="2">
    <source>
        <dbReference type="ARBA" id="ARBA00012438"/>
    </source>
</evidence>
<keyword evidence="12" id="KW-1185">Reference proteome</keyword>
<evidence type="ECO:0000256" key="1">
    <source>
        <dbReference type="ARBA" id="ARBA00000085"/>
    </source>
</evidence>
<dbReference type="InterPro" id="IPR050351">
    <property type="entry name" value="BphY/WalK/GraS-like"/>
</dbReference>
<dbReference type="AlphaFoldDB" id="A0A7G9RLI7"/>
<dbReference type="RefSeq" id="WP_187596728.1">
    <property type="nucleotide sequence ID" value="NZ_CP060714.1"/>
</dbReference>
<dbReference type="Gene3D" id="1.10.287.130">
    <property type="match status" value="1"/>
</dbReference>
<keyword evidence="6 11" id="KW-0418">Kinase</keyword>
<dbReference type="InterPro" id="IPR005467">
    <property type="entry name" value="His_kinase_dom"/>
</dbReference>
<evidence type="ECO:0000256" key="8">
    <source>
        <dbReference type="ARBA" id="ARBA00023012"/>
    </source>
</evidence>
<dbReference type="InterPro" id="IPR036890">
    <property type="entry name" value="HATPase_C_sf"/>
</dbReference>
<sequence>MDVPDPLSPAASGAQARRRWTVLSSIVLLFFSFSVAVAWQLVGLYGELDVRDGRNTLWLLTQAHNMGHLLVQDDELLRRGLVERDALEQQENIFNNRLRLLSEEAQQQRLEYFHQRERVAGAIAQYETIAQGGSIADAPRGSSMHASLVSLIDVLERASSDVMAQDQNERGEQLAQFGSLVRAAFVAFSMVLITGGLLIWQLMRSLSQQREQTRIIAVQRDELQQTVYDLHQAQQATETYRNFVSLVSHQFRTPLAVIDSTAQRLMRSAREEVQSGFTDSQMVLDKMNLTRSTIQHLNKLIDSVLTSVRLESGAIQVQTQRVNLSTLMGEVVAANAHLLQDRPLLLETSGDADAYYCLGDAVLLEHVLQNLLSNACKYTQPGTAIAVTLARAGYGTIVCSVRDWGEGVPENELPLLFERFYRSRRSRAAEGTGLGLYLARSIARLHGGNMDASLPEGGGLAIHLKIPAEYMKAPPPLG</sequence>
<keyword evidence="7" id="KW-0067">ATP-binding</keyword>
<dbReference type="GO" id="GO:0005524">
    <property type="term" value="F:ATP binding"/>
    <property type="evidence" value="ECO:0007669"/>
    <property type="project" value="UniProtKB-KW"/>
</dbReference>
<organism evidence="11 12">
    <name type="scientific">Diaphorobacter ruginosibacter</name>
    <dbReference type="NCBI Taxonomy" id="1715720"/>
    <lineage>
        <taxon>Bacteria</taxon>
        <taxon>Pseudomonadati</taxon>
        <taxon>Pseudomonadota</taxon>
        <taxon>Betaproteobacteria</taxon>
        <taxon>Burkholderiales</taxon>
        <taxon>Comamonadaceae</taxon>
        <taxon>Diaphorobacter</taxon>
    </lineage>
</organism>
<dbReference type="SUPFAM" id="SSF55874">
    <property type="entry name" value="ATPase domain of HSP90 chaperone/DNA topoisomerase II/histidine kinase"/>
    <property type="match status" value="1"/>
</dbReference>
<dbReference type="CDD" id="cd00082">
    <property type="entry name" value="HisKA"/>
    <property type="match status" value="1"/>
</dbReference>
<proteinExistence type="predicted"/>
<dbReference type="Gene3D" id="3.30.565.10">
    <property type="entry name" value="Histidine kinase-like ATPase, C-terminal domain"/>
    <property type="match status" value="1"/>
</dbReference>
<keyword evidence="9" id="KW-0812">Transmembrane</keyword>
<dbReference type="GO" id="GO:0030295">
    <property type="term" value="F:protein kinase activator activity"/>
    <property type="evidence" value="ECO:0007669"/>
    <property type="project" value="TreeGrafter"/>
</dbReference>
<feature type="domain" description="Histidine kinase" evidence="10">
    <location>
        <begin position="246"/>
        <end position="470"/>
    </location>
</feature>
<keyword evidence="5" id="KW-0547">Nucleotide-binding</keyword>
<keyword evidence="9" id="KW-0472">Membrane</keyword>
<evidence type="ECO:0000256" key="5">
    <source>
        <dbReference type="ARBA" id="ARBA00022741"/>
    </source>
</evidence>
<dbReference type="GO" id="GO:0000156">
    <property type="term" value="F:phosphorelay response regulator activity"/>
    <property type="evidence" value="ECO:0007669"/>
    <property type="project" value="TreeGrafter"/>
</dbReference>
<dbReference type="KEGG" id="drg:H9K76_18260"/>
<keyword evidence="8" id="KW-0902">Two-component regulatory system</keyword>
<evidence type="ECO:0000256" key="3">
    <source>
        <dbReference type="ARBA" id="ARBA00022553"/>
    </source>
</evidence>
<dbReference type="InterPro" id="IPR003661">
    <property type="entry name" value="HisK_dim/P_dom"/>
</dbReference>
<dbReference type="PANTHER" id="PTHR42878:SF7">
    <property type="entry name" value="SENSOR HISTIDINE KINASE GLRK"/>
    <property type="match status" value="1"/>
</dbReference>
<evidence type="ECO:0000313" key="12">
    <source>
        <dbReference type="Proteomes" id="UP000515811"/>
    </source>
</evidence>
<evidence type="ECO:0000313" key="11">
    <source>
        <dbReference type="EMBL" id="QNN56462.1"/>
    </source>
</evidence>
<keyword evidence="3" id="KW-0597">Phosphoprotein</keyword>
<name>A0A7G9RLI7_9BURK</name>
<evidence type="ECO:0000256" key="6">
    <source>
        <dbReference type="ARBA" id="ARBA00022777"/>
    </source>
</evidence>
<comment type="catalytic activity">
    <reaction evidence="1">
        <text>ATP + protein L-histidine = ADP + protein N-phospho-L-histidine.</text>
        <dbReference type="EC" id="2.7.13.3"/>
    </reaction>
</comment>
<dbReference type="GO" id="GO:0000155">
    <property type="term" value="F:phosphorelay sensor kinase activity"/>
    <property type="evidence" value="ECO:0007669"/>
    <property type="project" value="InterPro"/>
</dbReference>
<dbReference type="SMART" id="SM00387">
    <property type="entry name" value="HATPase_c"/>
    <property type="match status" value="1"/>
</dbReference>
<dbReference type="PROSITE" id="PS50109">
    <property type="entry name" value="HIS_KIN"/>
    <property type="match status" value="1"/>
</dbReference>
<dbReference type="EC" id="2.7.13.3" evidence="2"/>
<accession>A0A7G9RLI7</accession>
<feature type="transmembrane region" description="Helical" evidence="9">
    <location>
        <begin position="20"/>
        <end position="45"/>
    </location>
</feature>
<dbReference type="EMBL" id="CP060714">
    <property type="protein sequence ID" value="QNN56462.1"/>
    <property type="molecule type" value="Genomic_DNA"/>
</dbReference>
<keyword evidence="4" id="KW-0808">Transferase</keyword>
<evidence type="ECO:0000256" key="4">
    <source>
        <dbReference type="ARBA" id="ARBA00022679"/>
    </source>
</evidence>
<dbReference type="PRINTS" id="PR00344">
    <property type="entry name" value="BCTRLSENSOR"/>
</dbReference>
<dbReference type="SUPFAM" id="SSF47384">
    <property type="entry name" value="Homodimeric domain of signal transducing histidine kinase"/>
    <property type="match status" value="1"/>
</dbReference>
<dbReference type="SMART" id="SM00388">
    <property type="entry name" value="HisKA"/>
    <property type="match status" value="1"/>
</dbReference>
<protein>
    <recommendedName>
        <fullName evidence="2">histidine kinase</fullName>
        <ecNumber evidence="2">2.7.13.3</ecNumber>
    </recommendedName>
</protein>
<dbReference type="Pfam" id="PF00512">
    <property type="entry name" value="HisKA"/>
    <property type="match status" value="1"/>
</dbReference>
<dbReference type="InterPro" id="IPR036097">
    <property type="entry name" value="HisK_dim/P_sf"/>
</dbReference>
<dbReference type="InterPro" id="IPR003594">
    <property type="entry name" value="HATPase_dom"/>
</dbReference>
<dbReference type="Pfam" id="PF02518">
    <property type="entry name" value="HATPase_c"/>
    <property type="match status" value="1"/>
</dbReference>
<gene>
    <name evidence="11" type="ORF">H9K76_18260</name>
</gene>
<dbReference type="InterPro" id="IPR004358">
    <property type="entry name" value="Sig_transdc_His_kin-like_C"/>
</dbReference>
<keyword evidence="9" id="KW-1133">Transmembrane helix</keyword>
<dbReference type="GO" id="GO:0007234">
    <property type="term" value="P:osmosensory signaling via phosphorelay pathway"/>
    <property type="evidence" value="ECO:0007669"/>
    <property type="project" value="TreeGrafter"/>
</dbReference>
<evidence type="ECO:0000256" key="7">
    <source>
        <dbReference type="ARBA" id="ARBA00022840"/>
    </source>
</evidence>
<evidence type="ECO:0000256" key="9">
    <source>
        <dbReference type="SAM" id="Phobius"/>
    </source>
</evidence>
<dbReference type="PANTHER" id="PTHR42878">
    <property type="entry name" value="TWO-COMPONENT HISTIDINE KINASE"/>
    <property type="match status" value="1"/>
</dbReference>
<dbReference type="Proteomes" id="UP000515811">
    <property type="component" value="Chromosome"/>
</dbReference>
<feature type="transmembrane region" description="Helical" evidence="9">
    <location>
        <begin position="180"/>
        <end position="203"/>
    </location>
</feature>